<name>A0A180GT51_PUCT1</name>
<dbReference type="VEuPathDB" id="FungiDB:PTTG_26650"/>
<dbReference type="Proteomes" id="UP000005240">
    <property type="component" value="Unassembled WGS sequence"/>
</dbReference>
<evidence type="ECO:0000313" key="3">
    <source>
        <dbReference type="EnsemblFungi" id="PTTG_26650-t43_1-p1"/>
    </source>
</evidence>
<reference evidence="2" key="2">
    <citation type="submission" date="2016-05" db="EMBL/GenBank/DDBJ databases">
        <title>Comparative analysis highlights variable genome content of wheat rusts and divergence of the mating loci.</title>
        <authorList>
            <person name="Cuomo C.A."/>
            <person name="Bakkeren G."/>
            <person name="Szabo L."/>
            <person name="Khalil H."/>
            <person name="Joly D."/>
            <person name="Goldberg J."/>
            <person name="Young S."/>
            <person name="Zeng Q."/>
            <person name="Fellers J."/>
        </authorList>
    </citation>
    <scope>NUCLEOTIDE SEQUENCE [LARGE SCALE GENOMIC DNA]</scope>
    <source>
        <strain evidence="2">1-1 BBBD Race 1</strain>
    </source>
</reference>
<protein>
    <submittedName>
        <fullName evidence="2 3">Uncharacterized protein</fullName>
    </submittedName>
</protein>
<dbReference type="AlphaFoldDB" id="A0A180GT51"/>
<reference evidence="3" key="4">
    <citation type="submission" date="2025-05" db="UniProtKB">
        <authorList>
            <consortium name="EnsemblFungi"/>
        </authorList>
    </citation>
    <scope>IDENTIFICATION</scope>
    <source>
        <strain evidence="3">isolate 1-1 / race 1 (BBBD)</strain>
    </source>
</reference>
<proteinExistence type="predicted"/>
<sequence>MEIVEEGGFKSWKSASGPGPSASFTTGDNPLVNPAIDAFTQLGNFRETEVESVLLEKRLGINWCTFSESGESQSCFSKAENLLGKLKDQLNSEKPGQQSQEVEIDFVKAALEMLSEMYMNDLLTEENVRGFFRDNRTIKTVGKHVVHVYGEEYPSLSMFKNFKPDIEFLKRDPSTSHLHWFLENSHQPGKGEAALEWRLFLNADVSDKQPSRVSSQFLDCALFDHLRRQGCVGPARKLKPRILQGVQGPI</sequence>
<evidence type="ECO:0000313" key="2">
    <source>
        <dbReference type="EMBL" id="OAV95548.1"/>
    </source>
</evidence>
<dbReference type="EMBL" id="ADAS02000028">
    <property type="protein sequence ID" value="OAV95548.1"/>
    <property type="molecule type" value="Genomic_DNA"/>
</dbReference>
<keyword evidence="4" id="KW-1185">Reference proteome</keyword>
<dbReference type="EnsemblFungi" id="PTTG_26650-t43_1">
    <property type="protein sequence ID" value="PTTG_26650-t43_1-p1"/>
    <property type="gene ID" value="PTTG_26650"/>
</dbReference>
<feature type="region of interest" description="Disordered" evidence="1">
    <location>
        <begin position="1"/>
        <end position="28"/>
    </location>
</feature>
<reference evidence="3 4" key="3">
    <citation type="journal article" date="2017" name="G3 (Bethesda)">
        <title>Comparative analysis highlights variable genome content of wheat rusts and divergence of the mating loci.</title>
        <authorList>
            <person name="Cuomo C.A."/>
            <person name="Bakkeren G."/>
            <person name="Khalil H.B."/>
            <person name="Panwar V."/>
            <person name="Joly D."/>
            <person name="Linning R."/>
            <person name="Sakthikumar S."/>
            <person name="Song X."/>
            <person name="Adiconis X."/>
            <person name="Fan L."/>
            <person name="Goldberg J.M."/>
            <person name="Levin J.Z."/>
            <person name="Young S."/>
            <person name="Zeng Q."/>
            <person name="Anikster Y."/>
            <person name="Bruce M."/>
            <person name="Wang M."/>
            <person name="Yin C."/>
            <person name="McCallum B."/>
            <person name="Szabo L.J."/>
            <person name="Hulbert S."/>
            <person name="Chen X."/>
            <person name="Fellers J.P."/>
        </authorList>
    </citation>
    <scope>NUCLEOTIDE SEQUENCE</scope>
    <source>
        <strain evidence="4">Isolate 1-1 / race 1 (BBBD)</strain>
        <strain evidence="3">isolate 1-1 / race 1 (BBBD)</strain>
    </source>
</reference>
<evidence type="ECO:0000256" key="1">
    <source>
        <dbReference type="SAM" id="MobiDB-lite"/>
    </source>
</evidence>
<reference evidence="2" key="1">
    <citation type="submission" date="2009-11" db="EMBL/GenBank/DDBJ databases">
        <authorList>
            <consortium name="The Broad Institute Genome Sequencing Platform"/>
            <person name="Ward D."/>
            <person name="Feldgarden M."/>
            <person name="Earl A."/>
            <person name="Young S.K."/>
            <person name="Zeng Q."/>
            <person name="Koehrsen M."/>
            <person name="Alvarado L."/>
            <person name="Berlin A."/>
            <person name="Bochicchio J."/>
            <person name="Borenstein D."/>
            <person name="Chapman S.B."/>
            <person name="Chen Z."/>
            <person name="Engels R."/>
            <person name="Freedman E."/>
            <person name="Gellesch M."/>
            <person name="Goldberg J."/>
            <person name="Griggs A."/>
            <person name="Gujja S."/>
            <person name="Heilman E."/>
            <person name="Heiman D."/>
            <person name="Hepburn T."/>
            <person name="Howarth C."/>
            <person name="Jen D."/>
            <person name="Larson L."/>
            <person name="Lewis B."/>
            <person name="Mehta T."/>
            <person name="Park D."/>
            <person name="Pearson M."/>
            <person name="Roberts A."/>
            <person name="Saif S."/>
            <person name="Shea T."/>
            <person name="Shenoy N."/>
            <person name="Sisk P."/>
            <person name="Stolte C."/>
            <person name="Sykes S."/>
            <person name="Thomson T."/>
            <person name="Walk T."/>
            <person name="White J."/>
            <person name="Yandava C."/>
            <person name="Izard J."/>
            <person name="Baranova O.V."/>
            <person name="Blanton J.M."/>
            <person name="Tanner A.C."/>
            <person name="Dewhirst F.E."/>
            <person name="Haas B."/>
            <person name="Nusbaum C."/>
            <person name="Birren B."/>
        </authorList>
    </citation>
    <scope>NUCLEOTIDE SEQUENCE [LARGE SCALE GENOMIC DNA]</scope>
    <source>
        <strain evidence="2">1-1 BBBD Race 1</strain>
    </source>
</reference>
<organism evidence="2">
    <name type="scientific">Puccinia triticina (isolate 1-1 / race 1 (BBBD))</name>
    <name type="common">Brown leaf rust fungus</name>
    <dbReference type="NCBI Taxonomy" id="630390"/>
    <lineage>
        <taxon>Eukaryota</taxon>
        <taxon>Fungi</taxon>
        <taxon>Dikarya</taxon>
        <taxon>Basidiomycota</taxon>
        <taxon>Pucciniomycotina</taxon>
        <taxon>Pucciniomycetes</taxon>
        <taxon>Pucciniales</taxon>
        <taxon>Pucciniaceae</taxon>
        <taxon>Puccinia</taxon>
    </lineage>
</organism>
<evidence type="ECO:0000313" key="4">
    <source>
        <dbReference type="Proteomes" id="UP000005240"/>
    </source>
</evidence>
<accession>A0A180GT51</accession>
<dbReference type="OrthoDB" id="10589352at2759"/>
<gene>
    <name evidence="2" type="ORF">PTTG_26650</name>
</gene>